<organism evidence="6 7">
    <name type="scientific">Parascedosporium putredinis</name>
    <dbReference type="NCBI Taxonomy" id="1442378"/>
    <lineage>
        <taxon>Eukaryota</taxon>
        <taxon>Fungi</taxon>
        <taxon>Dikarya</taxon>
        <taxon>Ascomycota</taxon>
        <taxon>Pezizomycotina</taxon>
        <taxon>Sordariomycetes</taxon>
        <taxon>Hypocreomycetidae</taxon>
        <taxon>Microascales</taxon>
        <taxon>Microascaceae</taxon>
        <taxon>Parascedosporium</taxon>
    </lineage>
</organism>
<dbReference type="InterPro" id="IPR011419">
    <property type="entry name" value="ATP12_ATP_synth-F1-assembly"/>
</dbReference>
<reference evidence="6" key="1">
    <citation type="submission" date="2022-11" db="EMBL/GenBank/DDBJ databases">
        <authorList>
            <person name="Scott C."/>
            <person name="Bruce N."/>
        </authorList>
    </citation>
    <scope>NUCLEOTIDE SEQUENCE</scope>
</reference>
<evidence type="ECO:0000256" key="4">
    <source>
        <dbReference type="ARBA" id="ARBA00023128"/>
    </source>
</evidence>
<dbReference type="Pfam" id="PF07542">
    <property type="entry name" value="ATP12"/>
    <property type="match status" value="1"/>
</dbReference>
<gene>
    <name evidence="6" type="ORF">PPNO1_LOCUS1160</name>
</gene>
<comment type="similarity">
    <text evidence="2">Belongs to the ATP12 family.</text>
</comment>
<sequence length="374" mass="39571">MKALTRLGGRLSASATTSTMVASRMTTPTLAVAGTRAAFRAVGGQAADVAPIVGTGPPPQAPVSQAEEALARVKKRRRQAEMLKLAKQSRAGASHVLTLGNVAGSLQVFLDTRVLRHPTTKEIIQIPTTKPHLATALALEWDLLTSVQDATRQHLIPLTSLVCRALDLAAEDATHATGPGSGVGPARAQITKMVMRYLDTDSVLCWAPEGDVTQQDAQGRTLRELQQASAEEVVGYLVSRVWPGISLVPVLDENSIMPRSQDEGSRAVVEGWVAGLSAWELAGLERAVLSAKSLLIAARLLVQWSEEGAGIASRGGGEGRERFGVEAAAKAAGIEVAWQTGNWGEVEDTHDVDREDIRRQLGGVVLLVAGTGKE</sequence>
<dbReference type="Gene3D" id="1.10.3580.10">
    <property type="entry name" value="ATP12 ATPase"/>
    <property type="match status" value="1"/>
</dbReference>
<dbReference type="PANTHER" id="PTHR21013:SF10">
    <property type="entry name" value="ATP SYNTHASE MITOCHONDRIAL F1 COMPLEX ASSEMBLY FACTOR 2"/>
    <property type="match status" value="1"/>
</dbReference>
<dbReference type="SUPFAM" id="SSF160909">
    <property type="entry name" value="ATP12-like"/>
    <property type="match status" value="1"/>
</dbReference>
<dbReference type="PANTHER" id="PTHR21013">
    <property type="entry name" value="ATP SYNTHASE MITOCHONDRIAL F1 COMPLEX ASSEMBLY FACTOR 2/ATP12 PROTEIN, MITOCHONDRIAL PRECURSOR"/>
    <property type="match status" value="1"/>
</dbReference>
<dbReference type="EMBL" id="CALLCH030000001">
    <property type="protein sequence ID" value="CAI4211365.1"/>
    <property type="molecule type" value="Genomic_DNA"/>
</dbReference>
<name>A0A9P1GW21_9PEZI</name>
<dbReference type="Proteomes" id="UP000838763">
    <property type="component" value="Unassembled WGS sequence"/>
</dbReference>
<keyword evidence="5" id="KW-0143">Chaperone</keyword>
<evidence type="ECO:0000313" key="7">
    <source>
        <dbReference type="Proteomes" id="UP000838763"/>
    </source>
</evidence>
<evidence type="ECO:0000313" key="6">
    <source>
        <dbReference type="EMBL" id="CAI4211365.1"/>
    </source>
</evidence>
<comment type="caution">
    <text evidence="6">The sequence shown here is derived from an EMBL/GenBank/DDBJ whole genome shotgun (WGS) entry which is preliminary data.</text>
</comment>
<protein>
    <recommendedName>
        <fullName evidence="8">ATP12-domain-containing protein</fullName>
    </recommendedName>
</protein>
<accession>A0A9P1GW21</accession>
<evidence type="ECO:0000256" key="5">
    <source>
        <dbReference type="ARBA" id="ARBA00023186"/>
    </source>
</evidence>
<dbReference type="GO" id="GO:0033615">
    <property type="term" value="P:mitochondrial proton-transporting ATP synthase complex assembly"/>
    <property type="evidence" value="ECO:0007669"/>
    <property type="project" value="TreeGrafter"/>
</dbReference>
<evidence type="ECO:0008006" key="8">
    <source>
        <dbReference type="Google" id="ProtNLM"/>
    </source>
</evidence>
<comment type="subcellular location">
    <subcellularLocation>
        <location evidence="1">Mitochondrion</location>
    </subcellularLocation>
</comment>
<evidence type="ECO:0000256" key="1">
    <source>
        <dbReference type="ARBA" id="ARBA00004173"/>
    </source>
</evidence>
<keyword evidence="7" id="KW-1185">Reference proteome</keyword>
<evidence type="ECO:0000256" key="3">
    <source>
        <dbReference type="ARBA" id="ARBA00022946"/>
    </source>
</evidence>
<dbReference type="GO" id="GO:0005739">
    <property type="term" value="C:mitochondrion"/>
    <property type="evidence" value="ECO:0007669"/>
    <property type="project" value="UniProtKB-SubCell"/>
</dbReference>
<keyword evidence="3" id="KW-0809">Transit peptide</keyword>
<dbReference type="InterPro" id="IPR042272">
    <property type="entry name" value="ATP12_ATP_synth-F1-assembly_N"/>
</dbReference>
<dbReference type="Gene3D" id="3.30.2180.10">
    <property type="entry name" value="ATP12-like"/>
    <property type="match status" value="1"/>
</dbReference>
<evidence type="ECO:0000256" key="2">
    <source>
        <dbReference type="ARBA" id="ARBA00008231"/>
    </source>
</evidence>
<dbReference type="OrthoDB" id="5322896at2759"/>
<dbReference type="AlphaFoldDB" id="A0A9P1GW21"/>
<dbReference type="InterPro" id="IPR023335">
    <property type="entry name" value="ATP12_ortho_dom_sf"/>
</dbReference>
<proteinExistence type="inferred from homology"/>
<keyword evidence="4" id="KW-0496">Mitochondrion</keyword>